<keyword evidence="2" id="KW-1133">Transmembrane helix</keyword>
<evidence type="ECO:0000313" key="3">
    <source>
        <dbReference type="EMBL" id="QEA07884.1"/>
    </source>
</evidence>
<organism evidence="3">
    <name type="scientific">uncultured organism</name>
    <dbReference type="NCBI Taxonomy" id="155900"/>
    <lineage>
        <taxon>unclassified sequences</taxon>
        <taxon>environmental samples</taxon>
    </lineage>
</organism>
<feature type="region of interest" description="Disordered" evidence="1">
    <location>
        <begin position="45"/>
        <end position="71"/>
    </location>
</feature>
<proteinExistence type="predicted"/>
<feature type="transmembrane region" description="Helical" evidence="2">
    <location>
        <begin position="20"/>
        <end position="38"/>
    </location>
</feature>
<dbReference type="EMBL" id="MN079447">
    <property type="protein sequence ID" value="QEA07884.1"/>
    <property type="molecule type" value="Genomic_DNA"/>
</dbReference>
<protein>
    <submittedName>
        <fullName evidence="3">Uncharacterized protein</fullName>
    </submittedName>
</protein>
<accession>A0A5B8RJY0</accession>
<evidence type="ECO:0000256" key="2">
    <source>
        <dbReference type="SAM" id="Phobius"/>
    </source>
</evidence>
<keyword evidence="2" id="KW-0472">Membrane</keyword>
<dbReference type="AlphaFoldDB" id="A0A5B8RJY0"/>
<reference evidence="3" key="1">
    <citation type="submission" date="2019-06" db="EMBL/GenBank/DDBJ databases">
        <authorList>
            <person name="Murdoch R.W."/>
            <person name="Fathepure B."/>
        </authorList>
    </citation>
    <scope>NUCLEOTIDE SEQUENCE</scope>
</reference>
<sequence length="71" mass="7714">MLVPGTKNQPLYVKMYTSVVVRPTIMPVMAPALFMRLLKIPSMSTGNSEEAARPKASATTWAAKPGGLRPR</sequence>
<evidence type="ECO:0000256" key="1">
    <source>
        <dbReference type="SAM" id="MobiDB-lite"/>
    </source>
</evidence>
<gene>
    <name evidence="3" type="ORF">KBTEX_04250</name>
</gene>
<keyword evidence="2" id="KW-0812">Transmembrane</keyword>
<name>A0A5B8RJY0_9ZZZZ</name>